<evidence type="ECO:0000256" key="1">
    <source>
        <dbReference type="SAM" id="MobiDB-lite"/>
    </source>
</evidence>
<keyword evidence="4" id="KW-1185">Reference proteome</keyword>
<dbReference type="Proteomes" id="UP000192927">
    <property type="component" value="Unassembled WGS sequence"/>
</dbReference>
<feature type="compositionally biased region" description="Low complexity" evidence="1">
    <location>
        <begin position="323"/>
        <end position="343"/>
    </location>
</feature>
<feature type="region of interest" description="Disordered" evidence="1">
    <location>
        <begin position="504"/>
        <end position="535"/>
    </location>
</feature>
<evidence type="ECO:0000313" key="4">
    <source>
        <dbReference type="Proteomes" id="UP000192927"/>
    </source>
</evidence>
<name>A0A1W5D5W4_9LECA</name>
<dbReference type="GO" id="GO:0000812">
    <property type="term" value="C:Swr1 complex"/>
    <property type="evidence" value="ECO:0007669"/>
    <property type="project" value="InterPro"/>
</dbReference>
<dbReference type="PANTHER" id="PTHR28108">
    <property type="entry name" value="SWR1-COMPLEX PROTEIN 3"/>
    <property type="match status" value="1"/>
</dbReference>
<dbReference type="PANTHER" id="PTHR28108:SF1">
    <property type="entry name" value="SWR1-COMPLEX PROTEIN 3"/>
    <property type="match status" value="1"/>
</dbReference>
<sequence>MSEPRKPSTRNRGEPPKKRPSTPPPKAPPPKKRAASPAPKPPPPEPAEQGLPTKLRDGQPLPTLPEQQGDEALLKGYQGIAESGVLASSIERSRQKWLTQGIFERYWTKPSKKKNQAEVQNPPKDTMVKIGICSMTIEPHVFETTLYTVKEPQLTFLPPLGQPMAPPVQQHAYPYHNPAYPPPPTYAQGQFQTSRQFPPPHQTVVQPQQPSPHGSFPQHQGVPPTPLSSGQASSPPGVVSGPQNQAAKPNPDPVIQMLATKAATDHDLKALMRVVASGKASQTQLRIFQGHIDELNGILQSRNKPQPPSFQHAPTPRDAPHEAPGQSSGPAQAAPAPASAPAPTYGHTPNPATTPGSILGAPLNAPIKTEPLSQYYSQAPPPIKAKGPIPYKTDIKAIVFEFTGGTGDRFLFPKNSILEYLTGGTQVIASFLIFRKGDTSTYGSYKKTTDYYQPVTIRLSTHNPRTLEPLTRVVAPADDVRKRMDDIMDKMTPADNVYLAIRLPRSDGDTDPQEEDLSETLERESVRPTYSPPNTLVPLKHRAKQPKAKSINVLVVNG</sequence>
<feature type="region of interest" description="Disordered" evidence="1">
    <location>
        <begin position="1"/>
        <end position="69"/>
    </location>
</feature>
<dbReference type="InterPro" id="IPR057558">
    <property type="entry name" value="Swc3_dom"/>
</dbReference>
<feature type="region of interest" description="Disordered" evidence="1">
    <location>
        <begin position="299"/>
        <end position="364"/>
    </location>
</feature>
<feature type="domain" description="SWR1-complex protein 3" evidence="2">
    <location>
        <begin position="61"/>
        <end position="152"/>
    </location>
</feature>
<reference evidence="4" key="1">
    <citation type="submission" date="2017-03" db="EMBL/GenBank/DDBJ databases">
        <authorList>
            <person name="Sharma R."/>
            <person name="Thines M."/>
        </authorList>
    </citation>
    <scope>NUCLEOTIDE SEQUENCE [LARGE SCALE GENOMIC DNA]</scope>
</reference>
<protein>
    <recommendedName>
        <fullName evidence="2">SWR1-complex protein 3 domain-containing protein</fullName>
    </recommendedName>
</protein>
<evidence type="ECO:0000313" key="3">
    <source>
        <dbReference type="EMBL" id="SLM38517.1"/>
    </source>
</evidence>
<dbReference type="AlphaFoldDB" id="A0A1W5D5W4"/>
<dbReference type="InterPro" id="IPR037651">
    <property type="entry name" value="Swc3"/>
</dbReference>
<proteinExistence type="predicted"/>
<dbReference type="GO" id="GO:0140849">
    <property type="term" value="F:ATP-dependent H2AZ histone chaperone activity"/>
    <property type="evidence" value="ECO:0007669"/>
    <property type="project" value="InterPro"/>
</dbReference>
<dbReference type="Pfam" id="PF24707">
    <property type="entry name" value="Swc3"/>
    <property type="match status" value="1"/>
</dbReference>
<accession>A0A1W5D5W4</accession>
<feature type="region of interest" description="Disordered" evidence="1">
    <location>
        <begin position="168"/>
        <end position="251"/>
    </location>
</feature>
<feature type="compositionally biased region" description="Acidic residues" evidence="1">
    <location>
        <begin position="509"/>
        <end position="519"/>
    </location>
</feature>
<evidence type="ECO:0000259" key="2">
    <source>
        <dbReference type="Pfam" id="PF24707"/>
    </source>
</evidence>
<feature type="compositionally biased region" description="Low complexity" evidence="1">
    <location>
        <begin position="202"/>
        <end position="213"/>
    </location>
</feature>
<organism evidence="3 4">
    <name type="scientific">Lasallia pustulata</name>
    <dbReference type="NCBI Taxonomy" id="136370"/>
    <lineage>
        <taxon>Eukaryota</taxon>
        <taxon>Fungi</taxon>
        <taxon>Dikarya</taxon>
        <taxon>Ascomycota</taxon>
        <taxon>Pezizomycotina</taxon>
        <taxon>Lecanoromycetes</taxon>
        <taxon>OSLEUM clade</taxon>
        <taxon>Umbilicariomycetidae</taxon>
        <taxon>Umbilicariales</taxon>
        <taxon>Umbilicariaceae</taxon>
        <taxon>Lasallia</taxon>
    </lineage>
</organism>
<dbReference type="EMBL" id="FWEW01002512">
    <property type="protein sequence ID" value="SLM38517.1"/>
    <property type="molecule type" value="Genomic_DNA"/>
</dbReference>
<feature type="compositionally biased region" description="Basic and acidic residues" evidence="1">
    <location>
        <begin position="1"/>
        <end position="17"/>
    </location>
</feature>